<organism evidence="2 3">
    <name type="scientific">Zunongwangia pacifica</name>
    <dbReference type="NCBI Taxonomy" id="2911062"/>
    <lineage>
        <taxon>Bacteria</taxon>
        <taxon>Pseudomonadati</taxon>
        <taxon>Bacteroidota</taxon>
        <taxon>Flavobacteriia</taxon>
        <taxon>Flavobacteriales</taxon>
        <taxon>Flavobacteriaceae</taxon>
        <taxon>Zunongwangia</taxon>
    </lineage>
</organism>
<proteinExistence type="predicted"/>
<protein>
    <submittedName>
        <fullName evidence="2">Uncharacterized protein</fullName>
    </submittedName>
</protein>
<evidence type="ECO:0000313" key="2">
    <source>
        <dbReference type="EMBL" id="MCL6218171.1"/>
    </source>
</evidence>
<feature type="transmembrane region" description="Helical" evidence="1">
    <location>
        <begin position="43"/>
        <end position="62"/>
    </location>
</feature>
<keyword evidence="1" id="KW-0812">Transmembrane</keyword>
<name>A0A9X1ZXF4_9FLAO</name>
<dbReference type="Proteomes" id="UP001139521">
    <property type="component" value="Unassembled WGS sequence"/>
</dbReference>
<sequence length="134" mass="15601">MKQFFKTLLAYLLITFTWATLYNEILFDNTLNQMAVGWRGTPLFQFGFLTMVIQSIAIYVLYSKFYEGKNPLKESFTLIFLVGVFDICYASFIEPATFEVNPVWKFVLIKLLYSVVHFALVGLAMTFVFKINKK</sequence>
<dbReference type="EMBL" id="JAKHSK010000009">
    <property type="protein sequence ID" value="MCL6218171.1"/>
    <property type="molecule type" value="Genomic_DNA"/>
</dbReference>
<evidence type="ECO:0000256" key="1">
    <source>
        <dbReference type="SAM" id="Phobius"/>
    </source>
</evidence>
<keyword evidence="3" id="KW-1185">Reference proteome</keyword>
<dbReference type="RefSeq" id="WP_249601141.1">
    <property type="nucleotide sequence ID" value="NZ_JAKHSK010000009.1"/>
</dbReference>
<dbReference type="AlphaFoldDB" id="A0A9X1ZXF4"/>
<accession>A0A9X1ZXF4</accession>
<gene>
    <name evidence="2" type="ORF">L1967_07675</name>
</gene>
<evidence type="ECO:0000313" key="3">
    <source>
        <dbReference type="Proteomes" id="UP001139521"/>
    </source>
</evidence>
<keyword evidence="1" id="KW-1133">Transmembrane helix</keyword>
<comment type="caution">
    <text evidence="2">The sequence shown here is derived from an EMBL/GenBank/DDBJ whole genome shotgun (WGS) entry which is preliminary data.</text>
</comment>
<feature type="transmembrane region" description="Helical" evidence="1">
    <location>
        <begin position="74"/>
        <end position="92"/>
    </location>
</feature>
<reference evidence="2" key="1">
    <citation type="submission" date="2022-01" db="EMBL/GenBank/DDBJ databases">
        <title>Genome sequencing of Zunongwangia sp. M21534 genome.</title>
        <authorList>
            <person name="Chen Y."/>
            <person name="Dong C."/>
            <person name="Shao Z."/>
        </authorList>
    </citation>
    <scope>NUCLEOTIDE SEQUENCE</scope>
    <source>
        <strain evidence="2">MCCC M21534</strain>
    </source>
</reference>
<feature type="transmembrane region" description="Helical" evidence="1">
    <location>
        <begin position="104"/>
        <end position="129"/>
    </location>
</feature>
<keyword evidence="1" id="KW-0472">Membrane</keyword>